<dbReference type="EMBL" id="BMVF01000002">
    <property type="protein sequence ID" value="GHD85379.1"/>
    <property type="molecule type" value="Genomic_DNA"/>
</dbReference>
<dbReference type="Proteomes" id="UP000608955">
    <property type="component" value="Unassembled WGS sequence"/>
</dbReference>
<dbReference type="InterPro" id="IPR025375">
    <property type="entry name" value="DUF4365"/>
</dbReference>
<feature type="compositionally biased region" description="Pro residues" evidence="1">
    <location>
        <begin position="38"/>
        <end position="49"/>
    </location>
</feature>
<reference evidence="3" key="1">
    <citation type="journal article" date="2014" name="Int. J. Syst. Evol. Microbiol.">
        <title>Complete genome sequence of Corynebacterium casei LMG S-19264T (=DSM 44701T), isolated from a smear-ripened cheese.</title>
        <authorList>
            <consortium name="US DOE Joint Genome Institute (JGI-PGF)"/>
            <person name="Walter F."/>
            <person name="Albersmeier A."/>
            <person name="Kalinowski J."/>
            <person name="Ruckert C."/>
        </authorList>
    </citation>
    <scope>NUCLEOTIDE SEQUENCE</scope>
    <source>
        <strain evidence="3">JCM 4654</strain>
    </source>
</reference>
<evidence type="ECO:0000259" key="2">
    <source>
        <dbReference type="Pfam" id="PF14280"/>
    </source>
</evidence>
<evidence type="ECO:0000313" key="3">
    <source>
        <dbReference type="EMBL" id="GHD85379.1"/>
    </source>
</evidence>
<sequence length="228" mass="25349">MLCVVFGGERGQMTDSTTGGIPHQQPNDLLKRLFAPKPAAPSGPPPPPAWVRGSQGFGDNGHRGAFGEEFIRMLATAANLDVTRKERDRVGVDWQLGYAGRRGTRRYPAIEAQVKCTSSPDVHDDHIRYPLKVKNYNQLAGNDYEMPRFLFLVLAPADPHAWSHATEERLRLSHAAYWLCLHDQKPLARDSTSGSSTRTVHVPRANLLTVDSLHDLFAEDYRELVGVA</sequence>
<comment type="caution">
    <text evidence="3">The sequence shown here is derived from an EMBL/GenBank/DDBJ whole genome shotgun (WGS) entry which is preliminary data.</text>
</comment>
<evidence type="ECO:0000313" key="4">
    <source>
        <dbReference type="Proteomes" id="UP000608955"/>
    </source>
</evidence>
<name>A0A918Y0M4_9ACTN</name>
<feature type="domain" description="DUF4365" evidence="2">
    <location>
        <begin position="66"/>
        <end position="216"/>
    </location>
</feature>
<dbReference type="AlphaFoldDB" id="A0A918Y0M4"/>
<gene>
    <name evidence="3" type="ORF">GCM10010508_08910</name>
</gene>
<feature type="region of interest" description="Disordered" evidence="1">
    <location>
        <begin position="34"/>
        <end position="58"/>
    </location>
</feature>
<protein>
    <recommendedName>
        <fullName evidence="2">DUF4365 domain-containing protein</fullName>
    </recommendedName>
</protein>
<dbReference type="Pfam" id="PF14280">
    <property type="entry name" value="DUF4365"/>
    <property type="match status" value="1"/>
</dbReference>
<proteinExistence type="predicted"/>
<accession>A0A918Y0M4</accession>
<keyword evidence="4" id="KW-1185">Reference proteome</keyword>
<reference evidence="3" key="2">
    <citation type="submission" date="2020-09" db="EMBL/GenBank/DDBJ databases">
        <authorList>
            <person name="Sun Q."/>
            <person name="Ohkuma M."/>
        </authorList>
    </citation>
    <scope>NUCLEOTIDE SEQUENCE</scope>
    <source>
        <strain evidence="3">JCM 4654</strain>
    </source>
</reference>
<organism evidence="3 4">
    <name type="scientific">Streptomyces naganishii JCM 4654</name>
    <dbReference type="NCBI Taxonomy" id="1306179"/>
    <lineage>
        <taxon>Bacteria</taxon>
        <taxon>Bacillati</taxon>
        <taxon>Actinomycetota</taxon>
        <taxon>Actinomycetes</taxon>
        <taxon>Kitasatosporales</taxon>
        <taxon>Streptomycetaceae</taxon>
        <taxon>Streptomyces</taxon>
    </lineage>
</organism>
<evidence type="ECO:0000256" key="1">
    <source>
        <dbReference type="SAM" id="MobiDB-lite"/>
    </source>
</evidence>